<organism evidence="8 9">
    <name type="scientific">Sediminibacillus albus</name>
    <dbReference type="NCBI Taxonomy" id="407036"/>
    <lineage>
        <taxon>Bacteria</taxon>
        <taxon>Bacillati</taxon>
        <taxon>Bacillota</taxon>
        <taxon>Bacilli</taxon>
        <taxon>Bacillales</taxon>
        <taxon>Bacillaceae</taxon>
        <taxon>Sediminibacillus</taxon>
    </lineage>
</organism>
<keyword evidence="4 6" id="KW-1133">Transmembrane helix</keyword>
<evidence type="ECO:0000256" key="5">
    <source>
        <dbReference type="ARBA" id="ARBA00023136"/>
    </source>
</evidence>
<dbReference type="STRING" id="407036.SAMN05216243_3454"/>
<reference evidence="8 9" key="1">
    <citation type="submission" date="2016-10" db="EMBL/GenBank/DDBJ databases">
        <authorList>
            <person name="de Groot N.N."/>
        </authorList>
    </citation>
    <scope>NUCLEOTIDE SEQUENCE [LARGE SCALE GENOMIC DNA]</scope>
    <source>
        <strain evidence="8 9">CGMCC 1.6502</strain>
    </source>
</reference>
<comment type="subcellular location">
    <subcellularLocation>
        <location evidence="1">Cell membrane</location>
        <topology evidence="1">Multi-pass membrane protein</topology>
    </subcellularLocation>
</comment>
<dbReference type="InterPro" id="IPR004477">
    <property type="entry name" value="ComEC_N"/>
</dbReference>
<dbReference type="GO" id="GO:0005886">
    <property type="term" value="C:plasma membrane"/>
    <property type="evidence" value="ECO:0007669"/>
    <property type="project" value="UniProtKB-SubCell"/>
</dbReference>
<dbReference type="Proteomes" id="UP000198694">
    <property type="component" value="Unassembled WGS sequence"/>
</dbReference>
<dbReference type="InterPro" id="IPR036866">
    <property type="entry name" value="RibonucZ/Hydroxyglut_hydro"/>
</dbReference>
<evidence type="ECO:0000256" key="4">
    <source>
        <dbReference type="ARBA" id="ARBA00022989"/>
    </source>
</evidence>
<dbReference type="PANTHER" id="PTHR30619">
    <property type="entry name" value="DNA INTERNALIZATION/COMPETENCE PROTEIN COMEC/REC2"/>
    <property type="match status" value="1"/>
</dbReference>
<dbReference type="NCBIfam" id="TIGR00361">
    <property type="entry name" value="ComEC_Rec2"/>
    <property type="match status" value="1"/>
</dbReference>
<keyword evidence="9" id="KW-1185">Reference proteome</keyword>
<dbReference type="PANTHER" id="PTHR30619:SF1">
    <property type="entry name" value="RECOMBINATION PROTEIN 2"/>
    <property type="match status" value="1"/>
</dbReference>
<evidence type="ECO:0000259" key="7">
    <source>
        <dbReference type="SMART" id="SM00849"/>
    </source>
</evidence>
<dbReference type="InterPro" id="IPR001279">
    <property type="entry name" value="Metallo-B-lactamas"/>
</dbReference>
<dbReference type="OrthoDB" id="9761531at2"/>
<accession>A0A1G9CNG7</accession>
<feature type="transmembrane region" description="Helical" evidence="6">
    <location>
        <begin position="306"/>
        <end position="330"/>
    </location>
</feature>
<feature type="domain" description="Metallo-beta-lactamase" evidence="7">
    <location>
        <begin position="543"/>
        <end position="745"/>
    </location>
</feature>
<dbReference type="GO" id="GO:0030420">
    <property type="term" value="P:establishment of competence for transformation"/>
    <property type="evidence" value="ECO:0007669"/>
    <property type="project" value="InterPro"/>
</dbReference>
<dbReference type="SMART" id="SM00849">
    <property type="entry name" value="Lactamase_B"/>
    <property type="match status" value="1"/>
</dbReference>
<evidence type="ECO:0000256" key="6">
    <source>
        <dbReference type="SAM" id="Phobius"/>
    </source>
</evidence>
<feature type="transmembrane region" description="Helical" evidence="6">
    <location>
        <begin position="451"/>
        <end position="470"/>
    </location>
</feature>
<dbReference type="AlphaFoldDB" id="A0A1G9CNG7"/>
<keyword evidence="2" id="KW-1003">Cell membrane</keyword>
<dbReference type="NCBIfam" id="TIGR00360">
    <property type="entry name" value="ComEC_N-term"/>
    <property type="match status" value="1"/>
</dbReference>
<feature type="transmembrane region" description="Helical" evidence="6">
    <location>
        <begin position="337"/>
        <end position="353"/>
    </location>
</feature>
<feature type="transmembrane region" description="Helical" evidence="6">
    <location>
        <begin position="417"/>
        <end position="444"/>
    </location>
</feature>
<name>A0A1G9CNG7_9BACI</name>
<evidence type="ECO:0000256" key="2">
    <source>
        <dbReference type="ARBA" id="ARBA00022475"/>
    </source>
</evidence>
<dbReference type="Gene3D" id="3.60.15.10">
    <property type="entry name" value="Ribonuclease Z/Hydroxyacylglutathione hydrolase-like"/>
    <property type="match status" value="1"/>
</dbReference>
<evidence type="ECO:0000256" key="3">
    <source>
        <dbReference type="ARBA" id="ARBA00022692"/>
    </source>
</evidence>
<feature type="transmembrane region" description="Helical" evidence="6">
    <location>
        <begin position="266"/>
        <end position="286"/>
    </location>
</feature>
<evidence type="ECO:0000256" key="1">
    <source>
        <dbReference type="ARBA" id="ARBA00004651"/>
    </source>
</evidence>
<dbReference type="EMBL" id="FNFL01000008">
    <property type="protein sequence ID" value="SDK53004.1"/>
    <property type="molecule type" value="Genomic_DNA"/>
</dbReference>
<evidence type="ECO:0000313" key="9">
    <source>
        <dbReference type="Proteomes" id="UP000198694"/>
    </source>
</evidence>
<protein>
    <submittedName>
        <fullName evidence="8">Competence protein ComEC</fullName>
    </submittedName>
</protein>
<feature type="transmembrane region" description="Helical" evidence="6">
    <location>
        <begin position="510"/>
        <end position="530"/>
    </location>
</feature>
<dbReference type="Pfam" id="PF03772">
    <property type="entry name" value="Competence"/>
    <property type="match status" value="1"/>
</dbReference>
<dbReference type="InterPro" id="IPR025405">
    <property type="entry name" value="DUF4131"/>
</dbReference>
<keyword evidence="5 6" id="KW-0472">Membrane</keyword>
<evidence type="ECO:0000313" key="8">
    <source>
        <dbReference type="EMBL" id="SDK53004.1"/>
    </source>
</evidence>
<keyword evidence="3 6" id="KW-0812">Transmembrane</keyword>
<dbReference type="RefSeq" id="WP_093216869.1">
    <property type="nucleotide sequence ID" value="NZ_FNFL01000008.1"/>
</dbReference>
<feature type="transmembrane region" description="Helical" evidence="6">
    <location>
        <begin position="389"/>
        <end position="411"/>
    </location>
</feature>
<sequence length="792" mass="89165">MDKTWRVLNQKQKGCSVLNKHSKAGEVVQMKGYWHIIALSILAAYFTAFYSCEFLLIGFFAWIAWLYRKRRLSPDKAAALLCFTVTFGIYYHLMMDGNDTSLTLSNAVQLHEGQITGPVSESPQKVTFTLETAESGQKILVTYFKNAAALASSSLPTVKRGAECTLKGKQEMLPRPTNPGQFDYRRYMNHQSMDSQIILNSPEDITCSGSSFLTTLDRARAFFISNNNNHLSTFTSSWLNALLLGDDSYLASDTILLFQKWGLSHLLAISGLHVGLLISILYIVSVKSGVLTKESMQLCLLNVLPIYAFLAGEASSVWRAVLLAVIVIVLSRLKVKLPFTDCLSIIFIVLFLIDHQLIHQIGFQFSYLVTFALLLSARKLAFENSRLSIALLVSFIAQLVILPIQINNFYFFQPLAILVNLFVVPYFTIVVIPLMFALEVTVLVIPLFSQVMDVIFSMIHQQFLALLAWVNQHLDYSWILGRFPPLLLVPYCILFILFMGRVMDENRNRAFRYGLLITCLLLSISIAPYFRSTGTVTMLDVGQGDCFIIELPYRKGVIIIDAAGTVADDFKTPNDKIYRQVIKPFLYSKGISKIDMVILSHDDLDHTGSIPYLLADFQVDEVIVSRYHEISSALANEIRGSHASVRRSQSGEMITVKGQSFYVLSPRDDYKDSNGNSLVIFTELGGKRWLFTGDIGEQMEIKLAKNYPSLTAYILKVSHHGSKTSTSENLLKTLGADMAWISVGSNNRYGHPSPQVIDRLEKYQLEILRTDEHGAVQYNYKGEEGTFSWFMP</sequence>
<dbReference type="Pfam" id="PF13567">
    <property type="entry name" value="DUF4131"/>
    <property type="match status" value="1"/>
</dbReference>
<dbReference type="InterPro" id="IPR052159">
    <property type="entry name" value="Competence_DNA_uptake"/>
</dbReference>
<proteinExistence type="predicted"/>
<dbReference type="Pfam" id="PF00753">
    <property type="entry name" value="Lactamase_B"/>
    <property type="match status" value="1"/>
</dbReference>
<feature type="transmembrane region" description="Helical" evidence="6">
    <location>
        <begin position="359"/>
        <end position="377"/>
    </location>
</feature>
<dbReference type="InterPro" id="IPR004797">
    <property type="entry name" value="Competence_ComEC/Rec2"/>
</dbReference>
<feature type="transmembrane region" description="Helical" evidence="6">
    <location>
        <begin position="77"/>
        <end position="93"/>
    </location>
</feature>
<dbReference type="InterPro" id="IPR035681">
    <property type="entry name" value="ComA-like_MBL"/>
</dbReference>
<dbReference type="SUPFAM" id="SSF56281">
    <property type="entry name" value="Metallo-hydrolase/oxidoreductase"/>
    <property type="match status" value="1"/>
</dbReference>
<feature type="transmembrane region" description="Helical" evidence="6">
    <location>
        <begin position="32"/>
        <end position="65"/>
    </location>
</feature>
<feature type="transmembrane region" description="Helical" evidence="6">
    <location>
        <begin position="476"/>
        <end position="498"/>
    </location>
</feature>
<gene>
    <name evidence="8" type="ORF">SAMN05216243_3454</name>
</gene>
<dbReference type="CDD" id="cd07731">
    <property type="entry name" value="ComA-like_MBL-fold"/>
    <property type="match status" value="1"/>
</dbReference>